<sequence>MTDRNPALCSALLGLGAGIIITVVITVFSKGWWHLTSYNQTLMGMGVVHTDVSLLLVLFFAGCCIPFMLHTSSRPTILMHAALTGLIAAGVARILPFVGKPAYIISSLLSTIPQLLIILACGVLVAAFGGLFASFIRKEEEGGLGFAPLIPVAIVTIAVIVLPLLLATVGTSTGIIPPAPYSCGPSEQPTDLLVIKLSSSGDLEWKTTVDINTYDGADALTEYSDGYAIATTEYCQESSIVHLILFDREGTTLRQTEVRTEFGQVSAIVPAPDNRFFLATDTPGILRIGHEGETVWIKSLVNKSQGPAPISLLARNDGSFCAAWQNQIVCLTDNGTRLWDTTLNAGSGPEVMLISPADAGGILICTEGNHVFNGEHFEIPLMAIRLDADGTILWEQTFGSGNADTLLGVWKNPSGHTILYRTITSPKNLWGKIVRVYTSHLITLSDDGTVTGLQEVEDTGGDVIPSPVRGYISVDTGEESITITGYDAGQKIWKREYDMQANPYSLKGMGTADGGYLIAVSSPL</sequence>
<feature type="transmembrane region" description="Helical" evidence="1">
    <location>
        <begin position="52"/>
        <end position="70"/>
    </location>
</feature>
<reference evidence="2" key="1">
    <citation type="submission" date="2022-01" db="EMBL/GenBank/DDBJ databases">
        <title>Draft genome of Methanogenium marinum DSM 15558.</title>
        <authorList>
            <person name="Chen S.-C."/>
            <person name="You Y.-T."/>
        </authorList>
    </citation>
    <scope>NUCLEOTIDE SEQUENCE</scope>
    <source>
        <strain evidence="2">DSM 15558</strain>
    </source>
</reference>
<dbReference type="InterPro" id="IPR011047">
    <property type="entry name" value="Quinoprotein_ADH-like_sf"/>
</dbReference>
<feature type="transmembrane region" description="Helical" evidence="1">
    <location>
        <begin position="77"/>
        <end position="95"/>
    </location>
</feature>
<gene>
    <name evidence="2" type="ORF">L0665_05135</name>
</gene>
<evidence type="ECO:0000256" key="1">
    <source>
        <dbReference type="SAM" id="Phobius"/>
    </source>
</evidence>
<keyword evidence="3" id="KW-1185">Reference proteome</keyword>
<dbReference type="PANTHER" id="PTHR42754">
    <property type="entry name" value="ENDOGLUCANASE"/>
    <property type="match status" value="1"/>
</dbReference>
<name>A0A9Q4PWZ9_9EURY</name>
<dbReference type="EMBL" id="JAKELO010000002">
    <property type="protein sequence ID" value="MDE4907991.1"/>
    <property type="molecule type" value="Genomic_DNA"/>
</dbReference>
<accession>A0A9Q4PWZ9</accession>
<keyword evidence="1" id="KW-1133">Transmembrane helix</keyword>
<dbReference type="PANTHER" id="PTHR42754:SF1">
    <property type="entry name" value="LIPOPROTEIN"/>
    <property type="match status" value="1"/>
</dbReference>
<dbReference type="RefSeq" id="WP_274924630.1">
    <property type="nucleotide sequence ID" value="NZ_JAKELO010000002.1"/>
</dbReference>
<feature type="transmembrane region" description="Helical" evidence="1">
    <location>
        <begin position="143"/>
        <end position="166"/>
    </location>
</feature>
<evidence type="ECO:0000313" key="2">
    <source>
        <dbReference type="EMBL" id="MDE4907991.1"/>
    </source>
</evidence>
<keyword evidence="1" id="KW-0472">Membrane</keyword>
<dbReference type="InterPro" id="IPR015943">
    <property type="entry name" value="WD40/YVTN_repeat-like_dom_sf"/>
</dbReference>
<comment type="caution">
    <text evidence="2">The sequence shown here is derived from an EMBL/GenBank/DDBJ whole genome shotgun (WGS) entry which is preliminary data.</text>
</comment>
<dbReference type="AlphaFoldDB" id="A0A9Q4PWZ9"/>
<dbReference type="SUPFAM" id="SSF50998">
    <property type="entry name" value="Quinoprotein alcohol dehydrogenase-like"/>
    <property type="match status" value="1"/>
</dbReference>
<feature type="transmembrane region" description="Helical" evidence="1">
    <location>
        <begin position="115"/>
        <end position="136"/>
    </location>
</feature>
<feature type="transmembrane region" description="Helical" evidence="1">
    <location>
        <begin position="12"/>
        <end position="32"/>
    </location>
</feature>
<dbReference type="Gene3D" id="2.130.10.10">
    <property type="entry name" value="YVTN repeat-like/Quinoprotein amine dehydrogenase"/>
    <property type="match status" value="1"/>
</dbReference>
<proteinExistence type="predicted"/>
<evidence type="ECO:0000313" key="3">
    <source>
        <dbReference type="Proteomes" id="UP001143747"/>
    </source>
</evidence>
<organism evidence="2 3">
    <name type="scientific">Methanogenium marinum</name>
    <dbReference type="NCBI Taxonomy" id="348610"/>
    <lineage>
        <taxon>Archaea</taxon>
        <taxon>Methanobacteriati</taxon>
        <taxon>Methanobacteriota</taxon>
        <taxon>Stenosarchaea group</taxon>
        <taxon>Methanomicrobia</taxon>
        <taxon>Methanomicrobiales</taxon>
        <taxon>Methanomicrobiaceae</taxon>
        <taxon>Methanogenium</taxon>
    </lineage>
</organism>
<protein>
    <submittedName>
        <fullName evidence="2">Chloride channel protein</fullName>
    </submittedName>
</protein>
<keyword evidence="1" id="KW-0812">Transmembrane</keyword>
<dbReference type="Proteomes" id="UP001143747">
    <property type="component" value="Unassembled WGS sequence"/>
</dbReference>